<evidence type="ECO:0000313" key="4">
    <source>
        <dbReference type="RefSeq" id="XP_020020575.1"/>
    </source>
</evidence>
<evidence type="ECO:0000256" key="1">
    <source>
        <dbReference type="ARBA" id="ARBA00010932"/>
    </source>
</evidence>
<comment type="similarity">
    <text evidence="1">Belongs to the Speedy/Ringo family.</text>
</comment>
<dbReference type="Pfam" id="PF11357">
    <property type="entry name" value="Spy1"/>
    <property type="match status" value="1"/>
</dbReference>
<feature type="compositionally biased region" description="Basic and acidic residues" evidence="3">
    <location>
        <begin position="45"/>
        <end position="61"/>
    </location>
</feature>
<feature type="region of interest" description="Disordered" evidence="3">
    <location>
        <begin position="1"/>
        <end position="140"/>
    </location>
</feature>
<proteinExistence type="inferred from homology"/>
<protein>
    <submittedName>
        <fullName evidence="4">LOW QUALITY PROTEIN: speedy protein C</fullName>
    </submittedName>
</protein>
<dbReference type="PANTHER" id="PTHR31545:SF2">
    <property type="entry name" value="SPEEDY PROTEIN C"/>
    <property type="match status" value="1"/>
</dbReference>
<dbReference type="OrthoDB" id="9442170at2759"/>
<feature type="compositionally biased region" description="Low complexity" evidence="3">
    <location>
        <begin position="213"/>
        <end position="234"/>
    </location>
</feature>
<dbReference type="KEGG" id="ccan:109687187"/>
<evidence type="ECO:0000256" key="2">
    <source>
        <dbReference type="ARBA" id="ARBA00023306"/>
    </source>
</evidence>
<evidence type="ECO:0000256" key="3">
    <source>
        <dbReference type="SAM" id="MobiDB-lite"/>
    </source>
</evidence>
<name>A0A8B7UQU2_CASCN</name>
<reference evidence="4" key="1">
    <citation type="submission" date="2025-08" db="UniProtKB">
        <authorList>
            <consortium name="RefSeq"/>
        </authorList>
    </citation>
    <scope>IDENTIFICATION</scope>
    <source>
        <tissue evidence="4">Leukocyte</tissue>
    </source>
</reference>
<feature type="compositionally biased region" description="Basic residues" evidence="3">
    <location>
        <begin position="62"/>
        <end position="71"/>
    </location>
</feature>
<dbReference type="RefSeq" id="XP_020020575.1">
    <property type="nucleotide sequence ID" value="XM_020164986.1"/>
</dbReference>
<feature type="compositionally biased region" description="Polar residues" evidence="3">
    <location>
        <begin position="101"/>
        <end position="113"/>
    </location>
</feature>
<dbReference type="AlphaFoldDB" id="A0A8B7UQU2"/>
<dbReference type="InterPro" id="IPR052316">
    <property type="entry name" value="Speedy-Ringo_regulator"/>
</dbReference>
<dbReference type="GO" id="GO:0019901">
    <property type="term" value="F:protein kinase binding"/>
    <property type="evidence" value="ECO:0007669"/>
    <property type="project" value="InterPro"/>
</dbReference>
<dbReference type="InterPro" id="IPR020984">
    <property type="entry name" value="Speedy"/>
</dbReference>
<dbReference type="CTD" id="387778"/>
<gene>
    <name evidence="4" type="primary">Spdyc</name>
</gene>
<feature type="region of interest" description="Disordered" evidence="3">
    <location>
        <begin position="211"/>
        <end position="254"/>
    </location>
</feature>
<organism evidence="4">
    <name type="scientific">Castor canadensis</name>
    <name type="common">American beaver</name>
    <dbReference type="NCBI Taxonomy" id="51338"/>
    <lineage>
        <taxon>Eukaryota</taxon>
        <taxon>Metazoa</taxon>
        <taxon>Chordata</taxon>
        <taxon>Craniata</taxon>
        <taxon>Vertebrata</taxon>
        <taxon>Euteleostomi</taxon>
        <taxon>Mammalia</taxon>
        <taxon>Eutheria</taxon>
        <taxon>Euarchontoglires</taxon>
        <taxon>Glires</taxon>
        <taxon>Rodentia</taxon>
        <taxon>Castorimorpha</taxon>
        <taxon>Castoridae</taxon>
        <taxon>Castor</taxon>
    </lineage>
</organism>
<sequence length="525" mass="57319">MQGLEPGSVLDSNLGLFPRCLPRSSSREAKRKSGNIGSRGVGTDTPDHRVRGKSENLVQRREKPKRRRAQPGRRSAGDSCPRVVGVDARPAGAGGVRQPGTLASPNPRVSVNSGHRRNGRPAGCSGRAKRDPGRPRGRAPVCARSCESRRRGPALGTVAAPAPEVCGHLTGRKQTAGLWGRRDPGDHKGKIQAQVLTPTPTRAQLRLLTRSQAPRARSIPATAAAAPVNNTPHPLRTGTSRVRHLTSGGAGRGEDRTKCLHRSFLPTPWCPTPVPYEMSDDQDSASVPVVITQVKLGDCSWQGGDNGLLHACQDQELQTFLHLLEDSFFQSFLSKDPCFHISDKYFLAAVLVYFQHICLPLGQYSSLFLALCVAGFLANDMKEDLEEPKCEILSWGLGEAWCSRVGRSLHQRDTLWAWMGFLAAMSHWCCEEAMAKELTHWAWTWEQCLHHGGVQRGFPQVSDPFSWGPSHSHPYCALCGLPQHRNHHPLPVSSTCPSLPKFPVSAQEPLGAGVVMEDFLIVLPS</sequence>
<accession>A0A8B7UQU2</accession>
<dbReference type="PANTHER" id="PTHR31545">
    <property type="entry name" value="SEEDY PROTEIN A/C FAMILY MEMBER"/>
    <property type="match status" value="1"/>
</dbReference>
<keyword evidence="2" id="KW-0131">Cell cycle</keyword>